<gene>
    <name evidence="2" type="ORF">Q4568_22400</name>
</gene>
<accession>A0AAW7YEP2</accession>
<evidence type="ECO:0000259" key="1">
    <source>
        <dbReference type="Pfam" id="PF00350"/>
    </source>
</evidence>
<dbReference type="GO" id="GO:0002098">
    <property type="term" value="P:tRNA wobble uridine modification"/>
    <property type="evidence" value="ECO:0007669"/>
    <property type="project" value="TreeGrafter"/>
</dbReference>
<sequence>MDDVKTTQDNPFLVALSEFKVGINDVSNKEDQLNNIKSQLVGKLKQAEKFNDETINDEHALYQLANEIKLSVNTKVKQWDKKLSDASPMRALSEQFSDRVILLVFGKVNAGKSSFSNYIADLFNPSEVKRFFFDKGEVKYFEGQFAEGVTETTAQIQGVELGSNLVLLDSPGLHSIVNENGDLTRRYTDSADAVLWLTSSSSPGQVQELEDLKLELEKKKPLQPVLTKSDKMEEDWCDEADDLVQTLFNKTADVRKAQEDDVFSRVKDLGEVEKLKTAVSVSVHAYKKQHEQNPNALEESGLTELFKRLANIVDEANVYKVSKAQQQMVNFLNGEVLKPMDQDILPKVLELQTSLQEMTENLRFKQNNLSSQILDNVLCEVPLIVDKHMGSRDKKALGHDVNKLIEKEISETLRHELRDVVKDIKKVSSDLSGANLGDFNDITIDIEKVSGKAKQSASSSAGAAAGMAIGGLFGGPIGAMIGGAIGGYGGNKAGEMIFVEITTEKLSVGVSPDNVIQTTSEAIRTNLTAQVKTVFEEVNRSFEPLQLYAENIVVAINECQQQTRNLRVHNA</sequence>
<dbReference type="Pfam" id="PF00350">
    <property type="entry name" value="Dynamin_N"/>
    <property type="match status" value="1"/>
</dbReference>
<dbReference type="InterPro" id="IPR045063">
    <property type="entry name" value="Dynamin_N"/>
</dbReference>
<dbReference type="Proteomes" id="UP001170624">
    <property type="component" value="Unassembled WGS sequence"/>
</dbReference>
<evidence type="ECO:0000313" key="2">
    <source>
        <dbReference type="EMBL" id="MDO6545298.1"/>
    </source>
</evidence>
<protein>
    <submittedName>
        <fullName evidence="2">50S ribosome-binding GTPase</fullName>
    </submittedName>
</protein>
<comment type="caution">
    <text evidence="2">The sequence shown here is derived from an EMBL/GenBank/DDBJ whole genome shotgun (WGS) entry which is preliminary data.</text>
</comment>
<dbReference type="RefSeq" id="WP_303501878.1">
    <property type="nucleotide sequence ID" value="NZ_JAUOPU010000046.1"/>
</dbReference>
<reference evidence="2" key="1">
    <citation type="submission" date="2023-07" db="EMBL/GenBank/DDBJ databases">
        <title>Genome content predicts the carbon catabolic preferences of heterotrophic bacteria.</title>
        <authorList>
            <person name="Gralka M."/>
        </authorList>
    </citation>
    <scope>NUCLEOTIDE SEQUENCE</scope>
    <source>
        <strain evidence="2">G2M05</strain>
    </source>
</reference>
<dbReference type="AlphaFoldDB" id="A0AAW7YEP2"/>
<dbReference type="GO" id="GO:0030488">
    <property type="term" value="P:tRNA methylation"/>
    <property type="evidence" value="ECO:0007669"/>
    <property type="project" value="TreeGrafter"/>
</dbReference>
<organism evidence="2 3">
    <name type="scientific">Photobacterium sanguinicancri</name>
    <dbReference type="NCBI Taxonomy" id="875932"/>
    <lineage>
        <taxon>Bacteria</taxon>
        <taxon>Pseudomonadati</taxon>
        <taxon>Pseudomonadota</taxon>
        <taxon>Gammaproteobacteria</taxon>
        <taxon>Vibrionales</taxon>
        <taxon>Vibrionaceae</taxon>
        <taxon>Photobacterium</taxon>
    </lineage>
</organism>
<dbReference type="GO" id="GO:0005737">
    <property type="term" value="C:cytoplasm"/>
    <property type="evidence" value="ECO:0007669"/>
    <property type="project" value="TreeGrafter"/>
</dbReference>
<name>A0AAW7YEP2_9GAMM</name>
<dbReference type="SUPFAM" id="SSF52540">
    <property type="entry name" value="P-loop containing nucleoside triphosphate hydrolases"/>
    <property type="match status" value="1"/>
</dbReference>
<proteinExistence type="predicted"/>
<dbReference type="PANTHER" id="PTHR42714">
    <property type="entry name" value="TRNA MODIFICATION GTPASE GTPBP3"/>
    <property type="match status" value="1"/>
</dbReference>
<dbReference type="Gene3D" id="3.40.50.300">
    <property type="entry name" value="P-loop containing nucleotide triphosphate hydrolases"/>
    <property type="match status" value="1"/>
</dbReference>
<dbReference type="InterPro" id="IPR027417">
    <property type="entry name" value="P-loop_NTPase"/>
</dbReference>
<dbReference type="EMBL" id="JAUOPU010000046">
    <property type="protein sequence ID" value="MDO6545298.1"/>
    <property type="molecule type" value="Genomic_DNA"/>
</dbReference>
<feature type="domain" description="Dynamin N-terminal" evidence="1">
    <location>
        <begin position="161"/>
        <end position="220"/>
    </location>
</feature>
<evidence type="ECO:0000313" key="3">
    <source>
        <dbReference type="Proteomes" id="UP001170624"/>
    </source>
</evidence>
<dbReference type="PANTHER" id="PTHR42714:SF2">
    <property type="entry name" value="TRNA MODIFICATION GTPASE GTPBP3, MITOCHONDRIAL"/>
    <property type="match status" value="1"/>
</dbReference>